<organism evidence="15 16">
    <name type="scientific">Corynebacterium auriscanis</name>
    <dbReference type="NCBI Taxonomy" id="99807"/>
    <lineage>
        <taxon>Bacteria</taxon>
        <taxon>Bacillati</taxon>
        <taxon>Actinomycetota</taxon>
        <taxon>Actinomycetes</taxon>
        <taxon>Mycobacteriales</taxon>
        <taxon>Corynebacteriaceae</taxon>
        <taxon>Corynebacterium</taxon>
    </lineage>
</organism>
<dbReference type="EMBL" id="JRVJ01000004">
    <property type="protein sequence ID" value="KGM18799.1"/>
    <property type="molecule type" value="Genomic_DNA"/>
</dbReference>
<dbReference type="Pfam" id="PF02771">
    <property type="entry name" value="Acyl-CoA_dh_N"/>
    <property type="match status" value="1"/>
</dbReference>
<dbReference type="FunFam" id="1.20.140.10:FF:000001">
    <property type="entry name" value="Acyl-CoA dehydrogenase"/>
    <property type="match status" value="1"/>
</dbReference>
<comment type="similarity">
    <text evidence="3 11">Belongs to the acyl-CoA dehydrogenase family.</text>
</comment>
<keyword evidence="6 11" id="KW-0560">Oxidoreductase</keyword>
<feature type="domain" description="Acyl-CoA dehydrogenase/oxidase C-terminal" evidence="12">
    <location>
        <begin position="235"/>
        <end position="382"/>
    </location>
</feature>
<evidence type="ECO:0000256" key="4">
    <source>
        <dbReference type="ARBA" id="ARBA00022630"/>
    </source>
</evidence>
<evidence type="ECO:0000256" key="10">
    <source>
        <dbReference type="ARBA" id="ARBA00052546"/>
    </source>
</evidence>
<dbReference type="GO" id="GO:0033539">
    <property type="term" value="P:fatty acid beta-oxidation using acyl-CoA dehydrogenase"/>
    <property type="evidence" value="ECO:0007669"/>
    <property type="project" value="TreeGrafter"/>
</dbReference>
<dbReference type="InterPro" id="IPR006091">
    <property type="entry name" value="Acyl-CoA_Oxase/DH_mid-dom"/>
</dbReference>
<dbReference type="InterPro" id="IPR009075">
    <property type="entry name" value="AcylCo_DH/oxidase_C"/>
</dbReference>
<gene>
    <name evidence="15" type="ORF">MA47_03755</name>
</gene>
<comment type="function">
    <text evidence="7">Catalyzes the dehydrogenation at the alpha-beta position of ACP-bound acyl chains. This results in the introduction of a double bond in the lipidic chain, which is further transferred to the epsilon-amino group of lysine residue in the mycobactin core by MbtK.</text>
</comment>
<dbReference type="InterPro" id="IPR037069">
    <property type="entry name" value="AcylCoA_DH/ox_N_sf"/>
</dbReference>
<comment type="cofactor">
    <cofactor evidence="1 11">
        <name>FAD</name>
        <dbReference type="ChEBI" id="CHEBI:57692"/>
    </cofactor>
</comment>
<dbReference type="RefSeq" id="WP_035113523.1">
    <property type="nucleotide sequence ID" value="NZ_CP047046.1"/>
</dbReference>
<evidence type="ECO:0000256" key="11">
    <source>
        <dbReference type="RuleBase" id="RU362125"/>
    </source>
</evidence>
<dbReference type="Gene3D" id="1.10.540.10">
    <property type="entry name" value="Acyl-CoA dehydrogenase/oxidase, N-terminal domain"/>
    <property type="match status" value="1"/>
</dbReference>
<dbReference type="Gene3D" id="2.40.110.10">
    <property type="entry name" value="Butyryl-CoA Dehydrogenase, subunit A, domain 2"/>
    <property type="match status" value="1"/>
</dbReference>
<dbReference type="GO" id="GO:0003995">
    <property type="term" value="F:acyl-CoA dehydrogenase activity"/>
    <property type="evidence" value="ECO:0007669"/>
    <property type="project" value="InterPro"/>
</dbReference>
<dbReference type="SUPFAM" id="SSF47203">
    <property type="entry name" value="Acyl-CoA dehydrogenase C-terminal domain-like"/>
    <property type="match status" value="1"/>
</dbReference>
<evidence type="ECO:0000256" key="8">
    <source>
        <dbReference type="ARBA" id="ARBA00040394"/>
    </source>
</evidence>
<evidence type="ECO:0000256" key="3">
    <source>
        <dbReference type="ARBA" id="ARBA00009347"/>
    </source>
</evidence>
<feature type="domain" description="Acyl-CoA oxidase/dehydrogenase middle" evidence="13">
    <location>
        <begin position="128"/>
        <end position="223"/>
    </location>
</feature>
<dbReference type="InterPro" id="IPR013786">
    <property type="entry name" value="AcylCoA_DH/ox_N"/>
</dbReference>
<keyword evidence="4 11" id="KW-0285">Flavoprotein</keyword>
<evidence type="ECO:0000256" key="5">
    <source>
        <dbReference type="ARBA" id="ARBA00022827"/>
    </source>
</evidence>
<keyword evidence="5 11" id="KW-0274">FAD</keyword>
<dbReference type="Pfam" id="PF00441">
    <property type="entry name" value="Acyl-CoA_dh_1"/>
    <property type="match status" value="1"/>
</dbReference>
<dbReference type="InterPro" id="IPR006089">
    <property type="entry name" value="Acyl-CoA_DH_CS"/>
</dbReference>
<evidence type="ECO:0000259" key="13">
    <source>
        <dbReference type="Pfam" id="PF02770"/>
    </source>
</evidence>
<dbReference type="AlphaFoldDB" id="A0A0A2DLK7"/>
<dbReference type="Proteomes" id="UP000030145">
    <property type="component" value="Unassembled WGS sequence"/>
</dbReference>
<dbReference type="InterPro" id="IPR036250">
    <property type="entry name" value="AcylCo_DH-like_C"/>
</dbReference>
<evidence type="ECO:0000256" key="2">
    <source>
        <dbReference type="ARBA" id="ARBA00005102"/>
    </source>
</evidence>
<dbReference type="GeneID" id="300553769"/>
<name>A0A0A2DLK7_9CORY</name>
<keyword evidence="16" id="KW-1185">Reference proteome</keyword>
<evidence type="ECO:0000256" key="7">
    <source>
        <dbReference type="ARBA" id="ARBA00037085"/>
    </source>
</evidence>
<comment type="caution">
    <text evidence="15">The sequence shown here is derived from an EMBL/GenBank/DDBJ whole genome shotgun (WGS) entry which is preliminary data.</text>
</comment>
<evidence type="ECO:0000256" key="9">
    <source>
        <dbReference type="ARBA" id="ARBA00042660"/>
    </source>
</evidence>
<dbReference type="PANTHER" id="PTHR48083">
    <property type="entry name" value="MEDIUM-CHAIN SPECIFIC ACYL-COA DEHYDROGENASE, MITOCHONDRIAL-RELATED"/>
    <property type="match status" value="1"/>
</dbReference>
<dbReference type="InterPro" id="IPR050741">
    <property type="entry name" value="Acyl-CoA_dehydrogenase"/>
</dbReference>
<dbReference type="GO" id="GO:0050660">
    <property type="term" value="F:flavin adenine dinucleotide binding"/>
    <property type="evidence" value="ECO:0007669"/>
    <property type="project" value="InterPro"/>
</dbReference>
<reference evidence="15 16" key="1">
    <citation type="submission" date="2014-10" db="EMBL/GenBank/DDBJ databases">
        <title>Whole Genome sequence of Corynebacterium auriscanis strain CIP 106629.</title>
        <authorList>
            <person name="Hassan S.S."/>
            <person name="Jamal S.B."/>
            <person name="Tiwari S."/>
            <person name="Oliveira L.D.C."/>
            <person name="Souza F."/>
            <person name="Mariano D.C."/>
            <person name="Almeida S."/>
            <person name="Dorella F."/>
            <person name="Pereira F."/>
            <person name="Carvalho A."/>
            <person name="Leal C.A."/>
            <person name="Soares S.D.C."/>
            <person name="Figueiredo H.C."/>
            <person name="Silva A."/>
            <person name="Azevedo V.A."/>
        </authorList>
    </citation>
    <scope>NUCLEOTIDE SEQUENCE [LARGE SCALE GENOMIC DNA]</scope>
    <source>
        <strain evidence="15 16">CIP 106629</strain>
    </source>
</reference>
<evidence type="ECO:0000256" key="1">
    <source>
        <dbReference type="ARBA" id="ARBA00001974"/>
    </source>
</evidence>
<dbReference type="Pfam" id="PF02770">
    <property type="entry name" value="Acyl-CoA_dh_M"/>
    <property type="match status" value="1"/>
</dbReference>
<dbReference type="FunFam" id="2.40.110.10:FF:000002">
    <property type="entry name" value="Acyl-CoA dehydrogenase fadE12"/>
    <property type="match status" value="1"/>
</dbReference>
<dbReference type="InterPro" id="IPR009100">
    <property type="entry name" value="AcylCoA_DH/oxidase_NM_dom_sf"/>
</dbReference>
<dbReference type="Gene3D" id="1.20.140.10">
    <property type="entry name" value="Butyryl-CoA Dehydrogenase, subunit A, domain 3"/>
    <property type="match status" value="1"/>
</dbReference>
<comment type="catalytic activity">
    <reaction evidence="10">
        <text>a 2,3-saturated acyl-CoA + A = a 2,3-dehydroacyl-CoA + AH2</text>
        <dbReference type="Rhea" id="RHEA:48608"/>
        <dbReference type="ChEBI" id="CHEBI:13193"/>
        <dbReference type="ChEBI" id="CHEBI:17499"/>
        <dbReference type="ChEBI" id="CHEBI:60015"/>
        <dbReference type="ChEBI" id="CHEBI:65111"/>
    </reaction>
</comment>
<proteinExistence type="inferred from homology"/>
<sequence>MSFITDYRSPWMTDDLDSLAVLTREFFNRESVPHFEKWARNQQVDRDLWTKAGSAGLLCLSVPEEFGGGGGSFAHEAVVQYEQAYVGDSSFGNFVHSGIVAPYFTNYATEEQKKRWLPKLASGEYVGAIAMTEPGTGSDLQGIKTTAKRDGDDYVINGSKTFITNGSHADLIIVVCRTGGAGHAGISLVAIETKDLEGFSRGRVLNKIGMKGQDTRELFFQDMRVPAGNLLGEEGQGFIYLMQQLPQERLSIAIGAIAAAEAAIQQTIEYTKQRDAFGKPVFSFQNTRFELAECATEALAVRTFVDHCIQQHVAGKLDPATASAVKCLATDKQVEIIDRCLQLFGGYGYMLEYPIARAYADARVQKIYGGTNEIMKELISRDL</sequence>
<protein>
    <recommendedName>
        <fullName evidence="8">Acyl-[acyl-carrier-protein] dehydrogenase MbtN</fullName>
    </recommendedName>
    <alternativeName>
        <fullName evidence="9">Mycobactin synthase protein N</fullName>
    </alternativeName>
</protein>
<dbReference type="InterPro" id="IPR046373">
    <property type="entry name" value="Acyl-CoA_Oxase/DH_mid-dom_sf"/>
</dbReference>
<dbReference type="PROSITE" id="PS00073">
    <property type="entry name" value="ACYL_COA_DH_2"/>
    <property type="match status" value="1"/>
</dbReference>
<dbReference type="PANTHER" id="PTHR48083:SF20">
    <property type="entry name" value="LONG-CHAIN SPECIFIC ACYL-COA DEHYDROGENASE, MITOCHONDRIAL"/>
    <property type="match status" value="1"/>
</dbReference>
<evidence type="ECO:0000259" key="12">
    <source>
        <dbReference type="Pfam" id="PF00441"/>
    </source>
</evidence>
<feature type="domain" description="Acyl-CoA dehydrogenase/oxidase N-terminal" evidence="14">
    <location>
        <begin position="14"/>
        <end position="124"/>
    </location>
</feature>
<comment type="pathway">
    <text evidence="2">Siderophore biosynthesis; mycobactin biosynthesis.</text>
</comment>
<evidence type="ECO:0000313" key="16">
    <source>
        <dbReference type="Proteomes" id="UP000030145"/>
    </source>
</evidence>
<evidence type="ECO:0000313" key="15">
    <source>
        <dbReference type="EMBL" id="KGM18799.1"/>
    </source>
</evidence>
<evidence type="ECO:0000256" key="6">
    <source>
        <dbReference type="ARBA" id="ARBA00023002"/>
    </source>
</evidence>
<dbReference type="SUPFAM" id="SSF56645">
    <property type="entry name" value="Acyl-CoA dehydrogenase NM domain-like"/>
    <property type="match status" value="1"/>
</dbReference>
<accession>A0A0A2DLK7</accession>
<dbReference type="GO" id="GO:0005737">
    <property type="term" value="C:cytoplasm"/>
    <property type="evidence" value="ECO:0007669"/>
    <property type="project" value="TreeGrafter"/>
</dbReference>
<evidence type="ECO:0000259" key="14">
    <source>
        <dbReference type="Pfam" id="PF02771"/>
    </source>
</evidence>